<keyword evidence="1" id="KW-0472">Membrane</keyword>
<dbReference type="EMBL" id="JBIAQY010000029">
    <property type="protein sequence ID" value="MFF3574689.1"/>
    <property type="molecule type" value="Genomic_DNA"/>
</dbReference>
<accession>A0ABW6SEL8</accession>
<keyword evidence="3" id="KW-1185">Reference proteome</keyword>
<name>A0ABW6SEL8_9NOCA</name>
<evidence type="ECO:0000313" key="2">
    <source>
        <dbReference type="EMBL" id="MFF3574689.1"/>
    </source>
</evidence>
<protein>
    <recommendedName>
        <fullName evidence="4">PEP-CTERM protein-sorting domain-containing protein</fullName>
    </recommendedName>
</protein>
<organism evidence="2 3">
    <name type="scientific">Nocardia jiangxiensis</name>
    <dbReference type="NCBI Taxonomy" id="282685"/>
    <lineage>
        <taxon>Bacteria</taxon>
        <taxon>Bacillati</taxon>
        <taxon>Actinomycetota</taxon>
        <taxon>Actinomycetes</taxon>
        <taxon>Mycobacteriales</taxon>
        <taxon>Nocardiaceae</taxon>
        <taxon>Nocardia</taxon>
    </lineage>
</organism>
<evidence type="ECO:0008006" key="4">
    <source>
        <dbReference type="Google" id="ProtNLM"/>
    </source>
</evidence>
<reference evidence="2 3" key="1">
    <citation type="submission" date="2024-10" db="EMBL/GenBank/DDBJ databases">
        <title>The Natural Products Discovery Center: Release of the First 8490 Sequenced Strains for Exploring Actinobacteria Biosynthetic Diversity.</title>
        <authorList>
            <person name="Kalkreuter E."/>
            <person name="Kautsar S.A."/>
            <person name="Yang D."/>
            <person name="Bader C.D."/>
            <person name="Teijaro C.N."/>
            <person name="Fluegel L."/>
            <person name="Davis C.M."/>
            <person name="Simpson J.R."/>
            <person name="Lauterbach L."/>
            <person name="Steele A.D."/>
            <person name="Gui C."/>
            <person name="Meng S."/>
            <person name="Li G."/>
            <person name="Viehrig K."/>
            <person name="Ye F."/>
            <person name="Su P."/>
            <person name="Kiefer A.F."/>
            <person name="Nichols A."/>
            <person name="Cepeda A.J."/>
            <person name="Yan W."/>
            <person name="Fan B."/>
            <person name="Jiang Y."/>
            <person name="Adhikari A."/>
            <person name="Zheng C.-J."/>
            <person name="Schuster L."/>
            <person name="Cowan T.M."/>
            <person name="Smanski M.J."/>
            <person name="Chevrette M.G."/>
            <person name="De Carvalho L.P.S."/>
            <person name="Shen B."/>
        </authorList>
    </citation>
    <scope>NUCLEOTIDE SEQUENCE [LARGE SCALE GENOMIC DNA]</scope>
    <source>
        <strain evidence="2 3">NPDC002593</strain>
    </source>
</reference>
<evidence type="ECO:0000256" key="1">
    <source>
        <dbReference type="SAM" id="Phobius"/>
    </source>
</evidence>
<proteinExistence type="predicted"/>
<dbReference type="RefSeq" id="WP_169541926.1">
    <property type="nucleotide sequence ID" value="NZ_JBIAQY010000029.1"/>
</dbReference>
<keyword evidence="1" id="KW-1133">Transmembrane helix</keyword>
<comment type="caution">
    <text evidence="2">The sequence shown here is derived from an EMBL/GenBank/DDBJ whole genome shotgun (WGS) entry which is preliminary data.</text>
</comment>
<dbReference type="Proteomes" id="UP001601992">
    <property type="component" value="Unassembled WGS sequence"/>
</dbReference>
<sequence>MSHSVIVVVLLALAGFLIGGAFTTWKNNSRFLAAILGICAVLAVVGAVLWWR</sequence>
<gene>
    <name evidence="2" type="ORF">ACFYXQ_43770</name>
</gene>
<evidence type="ECO:0000313" key="3">
    <source>
        <dbReference type="Proteomes" id="UP001601992"/>
    </source>
</evidence>
<keyword evidence="1" id="KW-0812">Transmembrane</keyword>
<feature type="transmembrane region" description="Helical" evidence="1">
    <location>
        <begin position="31"/>
        <end position="51"/>
    </location>
</feature>